<dbReference type="AlphaFoldDB" id="A0AAE5GIF6"/>
<evidence type="ECO:0000313" key="2">
    <source>
        <dbReference type="Proteomes" id="UP000030081"/>
    </source>
</evidence>
<dbReference type="KEGG" id="vcy:IX92_15150"/>
<organism evidence="1 2">
    <name type="scientific">Vibrio coralliilyticus</name>
    <dbReference type="NCBI Taxonomy" id="190893"/>
    <lineage>
        <taxon>Bacteria</taxon>
        <taxon>Pseudomonadati</taxon>
        <taxon>Pseudomonadota</taxon>
        <taxon>Gammaproteobacteria</taxon>
        <taxon>Vibrionales</taxon>
        <taxon>Vibrionaceae</taxon>
        <taxon>Vibrio</taxon>
    </lineage>
</organism>
<reference evidence="1 2" key="1">
    <citation type="submission" date="2014-10" db="EMBL/GenBank/DDBJ databases">
        <title>The Complete Genome Sequence for the Shellfish Pathogen Vibrio coralliilyticus RE98 Isolated from a Shellfish Hatchery.</title>
        <authorList>
            <person name="Richards G.P."/>
            <person name="Bono J.L."/>
            <person name="Watson M.A."/>
            <person name="Needleman D.S."/>
        </authorList>
    </citation>
    <scope>NUCLEOTIDE SEQUENCE [LARGE SCALE GENOMIC DNA]</scope>
    <source>
        <strain evidence="1 2">RE98</strain>
    </source>
</reference>
<proteinExistence type="predicted"/>
<sequence>MSATLINQTLPTFDELMALAQDNPEAFNRFKKDMCEEMIQSASEDMQGRLWAQQSHIDRVVRSCKNPNHANVVLMRELVSQMVKFQDVLDGDVSEEESRNTAQIIPLDEWR</sequence>
<dbReference type="GeneID" id="93940276"/>
<dbReference type="EMBL" id="CP009617">
    <property type="protein sequence ID" value="AIW20286.1"/>
    <property type="molecule type" value="Genomic_DNA"/>
</dbReference>
<dbReference type="RefSeq" id="WP_043009485.1">
    <property type="nucleotide sequence ID" value="NZ_CP009617.1"/>
</dbReference>
<dbReference type="Pfam" id="PF11333">
    <property type="entry name" value="DUF3135"/>
    <property type="match status" value="1"/>
</dbReference>
<name>A0AAE5GIF6_9VIBR</name>
<dbReference type="InterPro" id="IPR021482">
    <property type="entry name" value="DUF3135"/>
</dbReference>
<accession>A0AAE5GIF6</accession>
<keyword evidence="2" id="KW-1185">Reference proteome</keyword>
<dbReference type="Proteomes" id="UP000030081">
    <property type="component" value="Chromosome 1"/>
</dbReference>
<gene>
    <name evidence="1" type="ORF">IX92_15150</name>
</gene>
<protein>
    <submittedName>
        <fullName evidence="1">Uncharacterized protein</fullName>
    </submittedName>
</protein>
<evidence type="ECO:0000313" key="1">
    <source>
        <dbReference type="EMBL" id="AIW20286.1"/>
    </source>
</evidence>